<dbReference type="AlphaFoldDB" id="A0A9R1CWY3"/>
<comment type="caution">
    <text evidence="1">The sequence shown here is derived from an EMBL/GenBank/DDBJ whole genome shotgun (WGS) entry which is preliminary data.</text>
</comment>
<reference evidence="1" key="1">
    <citation type="journal article" date="2022" name="Int. J. Syst. Evol. Microbiol.">
        <title>Prevotella lacticifex sp. nov., isolated from the rumen of cows.</title>
        <authorList>
            <person name="Shinkai T."/>
            <person name="Ikeyama N."/>
            <person name="Kumagai M."/>
            <person name="Ohmori H."/>
            <person name="Sakamoto M."/>
            <person name="Ohkuma M."/>
            <person name="Mitsumori M."/>
        </authorList>
    </citation>
    <scope>NUCLEOTIDE SEQUENCE</scope>
    <source>
        <strain evidence="1">R5076</strain>
    </source>
</reference>
<sequence length="79" mass="9077">MKIDGLSPMERMAYEQNVYAYRDIKNGLDSAWRIGFEEGFAKEKVKTEKRMVRIMKAKGFDVSLISELTGLSEDQIAEL</sequence>
<protein>
    <submittedName>
        <fullName evidence="1">Uncharacterized protein</fullName>
    </submittedName>
</protein>
<accession>A0A9R1CWY3</accession>
<dbReference type="RefSeq" id="WP_223927140.1">
    <property type="nucleotide sequence ID" value="NZ_BPTU01000005.1"/>
</dbReference>
<evidence type="ECO:0000313" key="1">
    <source>
        <dbReference type="EMBL" id="GJG58009.1"/>
    </source>
</evidence>
<keyword evidence="2" id="KW-1185">Reference proteome</keyword>
<evidence type="ECO:0000313" key="2">
    <source>
        <dbReference type="Proteomes" id="UP000825483"/>
    </source>
</evidence>
<proteinExistence type="predicted"/>
<name>A0A9R1CWY3_9BACT</name>
<dbReference type="Proteomes" id="UP000825483">
    <property type="component" value="Unassembled WGS sequence"/>
</dbReference>
<gene>
    <name evidence="1" type="ORF">PRLR5076_08600</name>
</gene>
<dbReference type="EMBL" id="BPUB01000001">
    <property type="protein sequence ID" value="GJG58009.1"/>
    <property type="molecule type" value="Genomic_DNA"/>
</dbReference>
<dbReference type="GeneID" id="72468912"/>
<organism evidence="1 2">
    <name type="scientific">Prevotella lacticifex</name>
    <dbReference type="NCBI Taxonomy" id="2854755"/>
    <lineage>
        <taxon>Bacteria</taxon>
        <taxon>Pseudomonadati</taxon>
        <taxon>Bacteroidota</taxon>
        <taxon>Bacteroidia</taxon>
        <taxon>Bacteroidales</taxon>
        <taxon>Prevotellaceae</taxon>
        <taxon>Prevotella</taxon>
    </lineage>
</organism>